<evidence type="ECO:0000313" key="1">
    <source>
        <dbReference type="EMBL" id="EGQ27170.1"/>
    </source>
</evidence>
<name>F9DPX7_9BACL</name>
<organism evidence="1 2">
    <name type="scientific">Sporosarcina newyorkensis 2681</name>
    <dbReference type="NCBI Taxonomy" id="1027292"/>
    <lineage>
        <taxon>Bacteria</taxon>
        <taxon>Bacillati</taxon>
        <taxon>Bacillota</taxon>
        <taxon>Bacilli</taxon>
        <taxon>Bacillales</taxon>
        <taxon>Caryophanaceae</taxon>
        <taxon>Sporosarcina</taxon>
    </lineage>
</organism>
<gene>
    <name evidence="1" type="ORF">HMPREF9372_0857</name>
</gene>
<comment type="caution">
    <text evidence="1">The sequence shown here is derived from an EMBL/GenBank/DDBJ whole genome shotgun (WGS) entry which is preliminary data.</text>
</comment>
<dbReference type="AlphaFoldDB" id="F9DPX7"/>
<dbReference type="EMBL" id="AFPZ01000020">
    <property type="protein sequence ID" value="EGQ27170.1"/>
    <property type="molecule type" value="Genomic_DNA"/>
</dbReference>
<protein>
    <submittedName>
        <fullName evidence="1">Uncharacterized protein</fullName>
    </submittedName>
</protein>
<dbReference type="Proteomes" id="UP000005316">
    <property type="component" value="Unassembled WGS sequence"/>
</dbReference>
<proteinExistence type="predicted"/>
<dbReference type="HOGENOM" id="CLU_3296741_0_0_9"/>
<evidence type="ECO:0000313" key="2">
    <source>
        <dbReference type="Proteomes" id="UP000005316"/>
    </source>
</evidence>
<accession>F9DPX7</accession>
<reference evidence="1 2" key="1">
    <citation type="submission" date="2011-04" db="EMBL/GenBank/DDBJ databases">
        <authorList>
            <person name="Muzny D."/>
            <person name="Qin X."/>
            <person name="Deng J."/>
            <person name="Jiang H."/>
            <person name="Liu Y."/>
            <person name="Qu J."/>
            <person name="Song X.-Z."/>
            <person name="Zhang L."/>
            <person name="Thornton R."/>
            <person name="Coyle M."/>
            <person name="Francisco L."/>
            <person name="Jackson L."/>
            <person name="Javaid M."/>
            <person name="Korchina V."/>
            <person name="Kovar C."/>
            <person name="Mata R."/>
            <person name="Mathew T."/>
            <person name="Ngo R."/>
            <person name="Nguyen L."/>
            <person name="Nguyen N."/>
            <person name="Okwuonu G."/>
            <person name="Ongeri F."/>
            <person name="Pham C."/>
            <person name="Simmons D."/>
            <person name="Wilczek-Boney K."/>
            <person name="Hale W."/>
            <person name="Jakkamsetti A."/>
            <person name="Pham P."/>
            <person name="Ruth R."/>
            <person name="San Lucas F."/>
            <person name="Warren J."/>
            <person name="Zhang J."/>
            <person name="Zhao Z."/>
            <person name="Zhou C."/>
            <person name="Zhu D."/>
            <person name="Lee S."/>
            <person name="Bess C."/>
            <person name="Blankenburg K."/>
            <person name="Forbes L."/>
            <person name="Fu Q."/>
            <person name="Gubbala S."/>
            <person name="Hirani K."/>
            <person name="Jayaseelan J.C."/>
            <person name="Lara F."/>
            <person name="Munidasa M."/>
            <person name="Palculict T."/>
            <person name="Patil S."/>
            <person name="Pu L.-L."/>
            <person name="Saada N."/>
            <person name="Tang L."/>
            <person name="Weissenberger G."/>
            <person name="Zhu Y."/>
            <person name="Hemphill L."/>
            <person name="Shang Y."/>
            <person name="Youmans B."/>
            <person name="Ayvaz T."/>
            <person name="Ross M."/>
            <person name="Santibanez J."/>
            <person name="Aqrawi P."/>
            <person name="Gross S."/>
            <person name="Joshi V."/>
            <person name="Fowler G."/>
            <person name="Nazareth L."/>
            <person name="Reid J."/>
            <person name="Worley K."/>
            <person name="Petrosino J."/>
            <person name="Highlander S."/>
            <person name="Gibbs R."/>
        </authorList>
    </citation>
    <scope>NUCLEOTIDE SEQUENCE [LARGE SCALE GENOMIC DNA]</scope>
    <source>
        <strain evidence="1 2">2681</strain>
    </source>
</reference>
<sequence length="40" mass="4779">MIFVQQAFEQPLNRKQNRIHVTNCKGESFLLNEDQLVRSF</sequence>